<name>K6WA32_9ACTN</name>
<protein>
    <recommendedName>
        <fullName evidence="3">Abi-like protein</fullName>
    </recommendedName>
</protein>
<keyword evidence="2" id="KW-1185">Reference proteome</keyword>
<dbReference type="EMBL" id="BAHC01000111">
    <property type="protein sequence ID" value="GAB90616.1"/>
    <property type="molecule type" value="Genomic_DNA"/>
</dbReference>
<reference evidence="1 2" key="1">
    <citation type="submission" date="2012-08" db="EMBL/GenBank/DDBJ databases">
        <title>Whole genome shotgun sequence of Gordonia rhizosphera NBRC 16068.</title>
        <authorList>
            <person name="Takarada H."/>
            <person name="Isaki S."/>
            <person name="Hosoyama A."/>
            <person name="Tsuchikane K."/>
            <person name="Katsumata H."/>
            <person name="Baba S."/>
            <person name="Ohji S."/>
            <person name="Yamazaki S."/>
            <person name="Fujita N."/>
        </authorList>
    </citation>
    <scope>NUCLEOTIDE SEQUENCE [LARGE SCALE GENOMIC DNA]</scope>
    <source>
        <strain evidence="1 2">NBRC 16068</strain>
    </source>
</reference>
<dbReference type="Proteomes" id="UP000008363">
    <property type="component" value="Unassembled WGS sequence"/>
</dbReference>
<sequence length="292" mass="33181">MSQRGGWQHACQSAILFNRYENKVSRLYMESPPRQLGRGGSSFFYGRYRLPHVPKHSTILQVHELLHPSRMGIYNVRCNNDPRKALEVYRWNVQLGSAFQEVLAITEVILRNALDAELRRWNSTQPTTSGGNYSAEWLISAARPLNAMMKNAAKTAHKHAEEAEADRDPGHARKGAAITHDDLLAQLTFGTWPKLLPQPGTDPAETTRRNILWNQALHNAFPHESNPKIIADRVRRLHKLRNRVAHMEPLLDLNVTARHRDALRLLGAISPAARDWCAGFSRVPEIARQRPI</sequence>
<organism evidence="1 2">
    <name type="scientific">Gordonia rhizosphera NBRC 16068</name>
    <dbReference type="NCBI Taxonomy" id="1108045"/>
    <lineage>
        <taxon>Bacteria</taxon>
        <taxon>Bacillati</taxon>
        <taxon>Actinomycetota</taxon>
        <taxon>Actinomycetes</taxon>
        <taxon>Mycobacteriales</taxon>
        <taxon>Gordoniaceae</taxon>
        <taxon>Gordonia</taxon>
    </lineage>
</organism>
<dbReference type="eggNOG" id="ENOG5032VE4">
    <property type="taxonomic scope" value="Bacteria"/>
</dbReference>
<evidence type="ECO:0000313" key="2">
    <source>
        <dbReference type="Proteomes" id="UP000008363"/>
    </source>
</evidence>
<dbReference type="AlphaFoldDB" id="K6WA32"/>
<evidence type="ECO:0008006" key="3">
    <source>
        <dbReference type="Google" id="ProtNLM"/>
    </source>
</evidence>
<comment type="caution">
    <text evidence="1">The sequence shown here is derived from an EMBL/GenBank/DDBJ whole genome shotgun (WGS) entry which is preliminary data.</text>
</comment>
<gene>
    <name evidence="1" type="ORF">GORHZ_111_00090</name>
</gene>
<accession>K6WA32</accession>
<dbReference type="STRING" id="1108045.GORHZ_111_00090"/>
<evidence type="ECO:0000313" key="1">
    <source>
        <dbReference type="EMBL" id="GAB90616.1"/>
    </source>
</evidence>
<proteinExistence type="predicted"/>